<dbReference type="RefSeq" id="WP_136843100.1">
    <property type="nucleotide sequence ID" value="NZ_SUPL01000004.1"/>
</dbReference>
<organism evidence="2 3">
    <name type="scientific">Pontimicrobium aquaticum</name>
    <dbReference type="NCBI Taxonomy" id="2565367"/>
    <lineage>
        <taxon>Bacteria</taxon>
        <taxon>Pseudomonadati</taxon>
        <taxon>Bacteroidota</taxon>
        <taxon>Flavobacteriia</taxon>
        <taxon>Flavobacteriales</taxon>
        <taxon>Flavobacteriaceae</taxon>
        <taxon>Pontimicrobium</taxon>
    </lineage>
</organism>
<evidence type="ECO:0000313" key="2">
    <source>
        <dbReference type="EMBL" id="TJY35923.1"/>
    </source>
</evidence>
<reference evidence="2 3" key="1">
    <citation type="submission" date="2019-04" db="EMBL/GenBank/DDBJ databases">
        <title>Lacinutrix sp. nov., isolated from marine water.</title>
        <authorList>
            <person name="Kim W."/>
        </authorList>
    </citation>
    <scope>NUCLEOTIDE SEQUENCE [LARGE SCALE GENOMIC DNA]</scope>
    <source>
        <strain evidence="2 3">CAU 1491</strain>
    </source>
</reference>
<dbReference type="InterPro" id="IPR029058">
    <property type="entry name" value="AB_hydrolase_fold"/>
</dbReference>
<dbReference type="Proteomes" id="UP000307657">
    <property type="component" value="Unassembled WGS sequence"/>
</dbReference>
<dbReference type="PANTHER" id="PTHR43689">
    <property type="entry name" value="HYDROLASE"/>
    <property type="match status" value="1"/>
</dbReference>
<evidence type="ECO:0000313" key="3">
    <source>
        <dbReference type="Proteomes" id="UP000307657"/>
    </source>
</evidence>
<evidence type="ECO:0000259" key="1">
    <source>
        <dbReference type="Pfam" id="PF00561"/>
    </source>
</evidence>
<dbReference type="InterPro" id="IPR000073">
    <property type="entry name" value="AB_hydrolase_1"/>
</dbReference>
<dbReference type="GO" id="GO:0016787">
    <property type="term" value="F:hydrolase activity"/>
    <property type="evidence" value="ECO:0007669"/>
    <property type="project" value="UniProtKB-KW"/>
</dbReference>
<feature type="domain" description="AB hydrolase-1" evidence="1">
    <location>
        <begin position="64"/>
        <end position="158"/>
    </location>
</feature>
<name>A0A4U0EVN9_9FLAO</name>
<dbReference type="OrthoDB" id="9785847at2"/>
<dbReference type="EMBL" id="SUPL01000004">
    <property type="protein sequence ID" value="TJY35923.1"/>
    <property type="molecule type" value="Genomic_DNA"/>
</dbReference>
<dbReference type="PANTHER" id="PTHR43689:SF8">
    <property type="entry name" value="ALPHA_BETA-HYDROLASES SUPERFAMILY PROTEIN"/>
    <property type="match status" value="1"/>
</dbReference>
<comment type="caution">
    <text evidence="2">The sequence shown here is derived from an EMBL/GenBank/DDBJ whole genome shotgun (WGS) entry which is preliminary data.</text>
</comment>
<proteinExistence type="predicted"/>
<accession>A0A4U0EVN9</accession>
<dbReference type="Gene3D" id="3.40.50.1820">
    <property type="entry name" value="alpha/beta hydrolase"/>
    <property type="match status" value="1"/>
</dbReference>
<sequence length="271" mass="31204">MVKYIQHLFPNIVANKVYKYMSQPKVRSLRDSEEKVMSLAKTEVVTYKNFLLMRYEWGNQKNKTVFLVHGWEGQTGNFASLIPILLKANYKIVSFDAPSHGKSSIGKTNMFEFSNMLTLEFKKEMPELVISHSFGSVNVARVLKLYPEIDVKLWLLVTTPNNFKSRIKEIAFKFDLNNAVIKKVSTKIEADVNENINDLNMITYCSQLNNVEKALIVHSVTDKVLPVEGAREVNQSFTQSKMIELNNYGHYSILWSKELQLVLTQELENLN</sequence>
<keyword evidence="2" id="KW-0378">Hydrolase</keyword>
<keyword evidence="3" id="KW-1185">Reference proteome</keyword>
<dbReference type="AlphaFoldDB" id="A0A4U0EVN9"/>
<dbReference type="Pfam" id="PF00561">
    <property type="entry name" value="Abhydrolase_1"/>
    <property type="match status" value="1"/>
</dbReference>
<dbReference type="SUPFAM" id="SSF53474">
    <property type="entry name" value="alpha/beta-Hydrolases"/>
    <property type="match status" value="1"/>
</dbReference>
<protein>
    <submittedName>
        <fullName evidence="2">Alpha/beta hydrolase</fullName>
    </submittedName>
</protein>
<gene>
    <name evidence="2" type="ORF">E5167_08640</name>
</gene>